<dbReference type="PANTHER" id="PTHR15854">
    <property type="entry name" value="THAP4 PROTEIN"/>
    <property type="match status" value="1"/>
</dbReference>
<evidence type="ECO:0000256" key="1">
    <source>
        <dbReference type="ARBA" id="ARBA00036993"/>
    </source>
</evidence>
<dbReference type="InterPro" id="IPR012674">
    <property type="entry name" value="Calycin"/>
</dbReference>
<protein>
    <submittedName>
        <fullName evidence="3">Uncharacterized protein</fullName>
    </submittedName>
</protein>
<dbReference type="SUPFAM" id="SSF50814">
    <property type="entry name" value="Lipocalins"/>
    <property type="match status" value="1"/>
</dbReference>
<dbReference type="Proteomes" id="UP000887574">
    <property type="component" value="Unplaced"/>
</dbReference>
<dbReference type="AlphaFoldDB" id="A0A915EQ63"/>
<dbReference type="WBParaSite" id="jg9228">
    <property type="protein sequence ID" value="jg9228"/>
    <property type="gene ID" value="jg9228"/>
</dbReference>
<dbReference type="InterPro" id="IPR045165">
    <property type="entry name" value="Nitrobindin"/>
</dbReference>
<sequence length="150" mass="16854">MMMTSVGTGNNLCSDEDCKDLDSNCGDWIAADQSCVAALAILKSEHVGYVEAKLFSYYSQFTYGEEIQFSLADTNMHSSKALNYTAFAWGINQGNQELHRFVTIEEGPVSNNRIRFRLVDIGRISFSRDLPVHDLVREWTLVDSRTLESG</sequence>
<accession>A0A915EQ63</accession>
<proteinExistence type="predicted"/>
<dbReference type="Gene3D" id="2.40.128.20">
    <property type="match status" value="1"/>
</dbReference>
<name>A0A915EQ63_9BILA</name>
<keyword evidence="2" id="KW-1185">Reference proteome</keyword>
<evidence type="ECO:0000313" key="2">
    <source>
        <dbReference type="Proteomes" id="UP000887574"/>
    </source>
</evidence>
<reference evidence="3" key="1">
    <citation type="submission" date="2022-11" db="UniProtKB">
        <authorList>
            <consortium name="WormBaseParasite"/>
        </authorList>
    </citation>
    <scope>IDENTIFICATION</scope>
</reference>
<organism evidence="2 3">
    <name type="scientific">Ditylenchus dipsaci</name>
    <dbReference type="NCBI Taxonomy" id="166011"/>
    <lineage>
        <taxon>Eukaryota</taxon>
        <taxon>Metazoa</taxon>
        <taxon>Ecdysozoa</taxon>
        <taxon>Nematoda</taxon>
        <taxon>Chromadorea</taxon>
        <taxon>Rhabditida</taxon>
        <taxon>Tylenchina</taxon>
        <taxon>Tylenchomorpha</taxon>
        <taxon>Sphaerularioidea</taxon>
        <taxon>Anguinidae</taxon>
        <taxon>Anguininae</taxon>
        <taxon>Ditylenchus</taxon>
    </lineage>
</organism>
<comment type="catalytic activity">
    <reaction evidence="1">
        <text>peroxynitrite = nitrate</text>
        <dbReference type="Rhea" id="RHEA:63116"/>
        <dbReference type="ChEBI" id="CHEBI:17632"/>
        <dbReference type="ChEBI" id="CHEBI:25941"/>
    </reaction>
    <physiologicalReaction direction="left-to-right" evidence="1">
        <dbReference type="Rhea" id="RHEA:63117"/>
    </physiologicalReaction>
</comment>
<evidence type="ECO:0000313" key="3">
    <source>
        <dbReference type="WBParaSite" id="jg9228"/>
    </source>
</evidence>
<dbReference type="PANTHER" id="PTHR15854:SF4">
    <property type="entry name" value="PEROXYNITRITE ISOMERASE THAP4"/>
    <property type="match status" value="1"/>
</dbReference>